<accession>A0A392RN33</accession>
<feature type="domain" description="RNase H type-1" evidence="1">
    <location>
        <begin position="2"/>
        <end position="101"/>
    </location>
</feature>
<organism evidence="2 3">
    <name type="scientific">Trifolium medium</name>
    <dbReference type="NCBI Taxonomy" id="97028"/>
    <lineage>
        <taxon>Eukaryota</taxon>
        <taxon>Viridiplantae</taxon>
        <taxon>Streptophyta</taxon>
        <taxon>Embryophyta</taxon>
        <taxon>Tracheophyta</taxon>
        <taxon>Spermatophyta</taxon>
        <taxon>Magnoliopsida</taxon>
        <taxon>eudicotyledons</taxon>
        <taxon>Gunneridae</taxon>
        <taxon>Pentapetalae</taxon>
        <taxon>rosids</taxon>
        <taxon>fabids</taxon>
        <taxon>Fabales</taxon>
        <taxon>Fabaceae</taxon>
        <taxon>Papilionoideae</taxon>
        <taxon>50 kb inversion clade</taxon>
        <taxon>NPAAA clade</taxon>
        <taxon>Hologalegina</taxon>
        <taxon>IRL clade</taxon>
        <taxon>Trifolieae</taxon>
        <taxon>Trifolium</taxon>
    </lineage>
</organism>
<evidence type="ECO:0000313" key="3">
    <source>
        <dbReference type="Proteomes" id="UP000265520"/>
    </source>
</evidence>
<dbReference type="Proteomes" id="UP000265520">
    <property type="component" value="Unassembled WGS sequence"/>
</dbReference>
<dbReference type="GO" id="GO:0004523">
    <property type="term" value="F:RNA-DNA hybrid ribonuclease activity"/>
    <property type="evidence" value="ECO:0007669"/>
    <property type="project" value="InterPro"/>
</dbReference>
<evidence type="ECO:0000313" key="2">
    <source>
        <dbReference type="EMBL" id="MCI36965.1"/>
    </source>
</evidence>
<name>A0A392RN33_9FABA</name>
<dbReference type="PANTHER" id="PTHR47074">
    <property type="entry name" value="BNAC02G40300D PROTEIN"/>
    <property type="match status" value="1"/>
</dbReference>
<reference evidence="2 3" key="1">
    <citation type="journal article" date="2018" name="Front. Plant Sci.">
        <title>Red Clover (Trifolium pratense) and Zigzag Clover (T. medium) - A Picture of Genomic Similarities and Differences.</title>
        <authorList>
            <person name="Dluhosova J."/>
            <person name="Istvanek J."/>
            <person name="Nedelnik J."/>
            <person name="Repkova J."/>
        </authorList>
    </citation>
    <scope>NUCLEOTIDE SEQUENCE [LARGE SCALE GENOMIC DNA]</scope>
    <source>
        <strain evidence="3">cv. 10/8</strain>
        <tissue evidence="2">Leaf</tissue>
    </source>
</reference>
<dbReference type="EMBL" id="LXQA010239238">
    <property type="protein sequence ID" value="MCI36965.1"/>
    <property type="molecule type" value="Genomic_DNA"/>
</dbReference>
<sequence>DGSCVGAMTKVVQGFDEAVEVEAFGLIVAIEWAKALRHQAIVIELDNNIIVQTVHSGRYPRNYWGNLVRSGGDYLRENTHIVLQWVRRSGNKVAYFLARWAEAEPNKHWVDYLPPHIVGHIQKDMLPP</sequence>
<comment type="caution">
    <text evidence="2">The sequence shown here is derived from an EMBL/GenBank/DDBJ whole genome shotgun (WGS) entry which is preliminary data.</text>
</comment>
<dbReference type="SUPFAM" id="SSF53098">
    <property type="entry name" value="Ribonuclease H-like"/>
    <property type="match status" value="1"/>
</dbReference>
<dbReference type="InterPro" id="IPR052929">
    <property type="entry name" value="RNase_H-like_EbsB-rel"/>
</dbReference>
<dbReference type="InterPro" id="IPR036397">
    <property type="entry name" value="RNaseH_sf"/>
</dbReference>
<dbReference type="Gene3D" id="3.30.420.10">
    <property type="entry name" value="Ribonuclease H-like superfamily/Ribonuclease H"/>
    <property type="match status" value="1"/>
</dbReference>
<dbReference type="AlphaFoldDB" id="A0A392RN33"/>
<keyword evidence="3" id="KW-1185">Reference proteome</keyword>
<dbReference type="InterPro" id="IPR012337">
    <property type="entry name" value="RNaseH-like_sf"/>
</dbReference>
<dbReference type="Pfam" id="PF13456">
    <property type="entry name" value="RVT_3"/>
    <property type="match status" value="1"/>
</dbReference>
<proteinExistence type="predicted"/>
<dbReference type="GO" id="GO:0003676">
    <property type="term" value="F:nucleic acid binding"/>
    <property type="evidence" value="ECO:0007669"/>
    <property type="project" value="InterPro"/>
</dbReference>
<protein>
    <submittedName>
        <fullName evidence="2">TIR-NBS-LRR resistance protein</fullName>
    </submittedName>
</protein>
<dbReference type="InterPro" id="IPR044730">
    <property type="entry name" value="RNase_H-like_dom_plant"/>
</dbReference>
<evidence type="ECO:0000259" key="1">
    <source>
        <dbReference type="Pfam" id="PF13456"/>
    </source>
</evidence>
<dbReference type="CDD" id="cd06222">
    <property type="entry name" value="RNase_H_like"/>
    <property type="match status" value="1"/>
</dbReference>
<dbReference type="PANTHER" id="PTHR47074:SF48">
    <property type="entry name" value="POLYNUCLEOTIDYL TRANSFERASE, RIBONUCLEASE H-LIKE SUPERFAMILY PROTEIN"/>
    <property type="match status" value="1"/>
</dbReference>
<dbReference type="InterPro" id="IPR002156">
    <property type="entry name" value="RNaseH_domain"/>
</dbReference>
<feature type="non-terminal residue" evidence="2">
    <location>
        <position position="1"/>
    </location>
</feature>